<keyword evidence="7" id="KW-0808">Transferase</keyword>
<dbReference type="InterPro" id="IPR011815">
    <property type="entry name" value="PBP_1c"/>
</dbReference>
<evidence type="ECO:0000256" key="7">
    <source>
        <dbReference type="ARBA" id="ARBA00022679"/>
    </source>
</evidence>
<dbReference type="Gene3D" id="1.10.3810.10">
    <property type="entry name" value="Biosynthetic peptidoglycan transglycosylase-like"/>
    <property type="match status" value="1"/>
</dbReference>
<organism evidence="15 16">
    <name type="scientific">Legionella erythra</name>
    <dbReference type="NCBI Taxonomy" id="448"/>
    <lineage>
        <taxon>Bacteria</taxon>
        <taxon>Pseudomonadati</taxon>
        <taxon>Pseudomonadota</taxon>
        <taxon>Gammaproteobacteria</taxon>
        <taxon>Legionellales</taxon>
        <taxon>Legionellaceae</taxon>
        <taxon>Legionella</taxon>
    </lineage>
</organism>
<name>A0A0W0TV17_LEGER</name>
<dbReference type="AlphaFoldDB" id="A0A0W0TV17"/>
<dbReference type="GO" id="GO:0004180">
    <property type="term" value="F:carboxypeptidase activity"/>
    <property type="evidence" value="ECO:0007669"/>
    <property type="project" value="UniProtKB-KW"/>
</dbReference>
<evidence type="ECO:0000313" key="16">
    <source>
        <dbReference type="Proteomes" id="UP000054773"/>
    </source>
</evidence>
<evidence type="ECO:0000259" key="12">
    <source>
        <dbReference type="Pfam" id="PF00905"/>
    </source>
</evidence>
<dbReference type="PATRIC" id="fig|448.7.peg.244"/>
<dbReference type="UniPathway" id="UPA00219"/>
<dbReference type="GO" id="GO:0030288">
    <property type="term" value="C:outer membrane-bounded periplasmic space"/>
    <property type="evidence" value="ECO:0007669"/>
    <property type="project" value="TreeGrafter"/>
</dbReference>
<dbReference type="InterPro" id="IPR036950">
    <property type="entry name" value="PBP_transglycosylase"/>
</dbReference>
<evidence type="ECO:0000256" key="1">
    <source>
        <dbReference type="ARBA" id="ARBA00004752"/>
    </source>
</evidence>
<dbReference type="InterPro" id="IPR023346">
    <property type="entry name" value="Lysozyme-like_dom_sf"/>
</dbReference>
<evidence type="ECO:0000256" key="2">
    <source>
        <dbReference type="ARBA" id="ARBA00007090"/>
    </source>
</evidence>
<dbReference type="GO" id="GO:0008658">
    <property type="term" value="F:penicillin binding"/>
    <property type="evidence" value="ECO:0007669"/>
    <property type="project" value="InterPro"/>
</dbReference>
<evidence type="ECO:0000256" key="9">
    <source>
        <dbReference type="ARBA" id="ARBA00023268"/>
    </source>
</evidence>
<dbReference type="EMBL" id="LNYA01000003">
    <property type="protein sequence ID" value="KTC99334.1"/>
    <property type="molecule type" value="Genomic_DNA"/>
</dbReference>
<feature type="domain" description="Penicillin-binding C-terminal" evidence="14">
    <location>
        <begin position="689"/>
        <end position="767"/>
    </location>
</feature>
<dbReference type="InterPro" id="IPR001264">
    <property type="entry name" value="Glyco_trans_51"/>
</dbReference>
<dbReference type="GO" id="GO:0008955">
    <property type="term" value="F:peptidoglycan glycosyltransferase activity"/>
    <property type="evidence" value="ECO:0007669"/>
    <property type="project" value="UniProtKB-EC"/>
</dbReference>
<dbReference type="InterPro" id="IPR050396">
    <property type="entry name" value="Glycosyltr_51/Transpeptidase"/>
</dbReference>
<dbReference type="Pfam" id="PF00912">
    <property type="entry name" value="Transgly"/>
    <property type="match status" value="1"/>
</dbReference>
<keyword evidence="8" id="KW-0378">Hydrolase</keyword>
<reference evidence="15 16" key="1">
    <citation type="submission" date="2015-11" db="EMBL/GenBank/DDBJ databases">
        <title>Genomic analysis of 38 Legionella species identifies large and diverse effector repertoires.</title>
        <authorList>
            <person name="Burstein D."/>
            <person name="Amaro F."/>
            <person name="Zusman T."/>
            <person name="Lifshitz Z."/>
            <person name="Cohen O."/>
            <person name="Gilbert J.A."/>
            <person name="Pupko T."/>
            <person name="Shuman H.A."/>
            <person name="Segal G."/>
        </authorList>
    </citation>
    <scope>NUCLEOTIDE SEQUENCE [LARGE SCALE GENOMIC DNA]</scope>
    <source>
        <strain evidence="15 16">SE-32A-C8</strain>
    </source>
</reference>
<dbReference type="Proteomes" id="UP000054773">
    <property type="component" value="Unassembled WGS sequence"/>
</dbReference>
<protein>
    <recommendedName>
        <fullName evidence="10">peptidoglycan glycosyltransferase</fullName>
        <ecNumber evidence="10">2.4.99.28</ecNumber>
    </recommendedName>
</protein>
<comment type="caution">
    <text evidence="15">The sequence shown here is derived from an EMBL/GenBank/DDBJ whole genome shotgun (WGS) entry which is preliminary data.</text>
</comment>
<keyword evidence="9" id="KW-0511">Multifunctional enzyme</keyword>
<evidence type="ECO:0000256" key="4">
    <source>
        <dbReference type="ARBA" id="ARBA00022645"/>
    </source>
</evidence>
<dbReference type="Gene3D" id="3.40.710.10">
    <property type="entry name" value="DD-peptidase/beta-lactamase superfamily"/>
    <property type="match status" value="1"/>
</dbReference>
<keyword evidence="4" id="KW-0121">Carboxypeptidase</keyword>
<proteinExistence type="inferred from homology"/>
<evidence type="ECO:0000256" key="5">
    <source>
        <dbReference type="ARBA" id="ARBA00022670"/>
    </source>
</evidence>
<comment type="pathway">
    <text evidence="1">Cell wall biogenesis; peptidoglycan biosynthesis.</text>
</comment>
<feature type="domain" description="Glycosyl transferase family 51" evidence="13">
    <location>
        <begin position="63"/>
        <end position="217"/>
    </location>
</feature>
<dbReference type="NCBIfam" id="TIGR02073">
    <property type="entry name" value="PBP_1c"/>
    <property type="match status" value="1"/>
</dbReference>
<dbReference type="EC" id="2.4.99.28" evidence="10"/>
<keyword evidence="16" id="KW-1185">Reference proteome</keyword>
<dbReference type="GO" id="GO:0009252">
    <property type="term" value="P:peptidoglycan biosynthetic process"/>
    <property type="evidence" value="ECO:0007669"/>
    <property type="project" value="UniProtKB-UniPathway"/>
</dbReference>
<comment type="similarity">
    <text evidence="3">In the N-terminal section; belongs to the glycosyltransferase 51 family.</text>
</comment>
<dbReference type="SUPFAM" id="SSF53955">
    <property type="entry name" value="Lysozyme-like"/>
    <property type="match status" value="1"/>
</dbReference>
<evidence type="ECO:0000256" key="10">
    <source>
        <dbReference type="ARBA" id="ARBA00044770"/>
    </source>
</evidence>
<accession>A0A0W0TV17</accession>
<evidence type="ECO:0000313" key="15">
    <source>
        <dbReference type="EMBL" id="KTC99334.1"/>
    </source>
</evidence>
<evidence type="ECO:0000259" key="13">
    <source>
        <dbReference type="Pfam" id="PF00912"/>
    </source>
</evidence>
<evidence type="ECO:0000256" key="8">
    <source>
        <dbReference type="ARBA" id="ARBA00022801"/>
    </source>
</evidence>
<dbReference type="InterPro" id="IPR012338">
    <property type="entry name" value="Beta-lactam/transpept-like"/>
</dbReference>
<dbReference type="STRING" id="448.Lery_0235"/>
<evidence type="ECO:0000256" key="6">
    <source>
        <dbReference type="ARBA" id="ARBA00022676"/>
    </source>
</evidence>
<gene>
    <name evidence="15" type="ORF">Lery_0235</name>
</gene>
<evidence type="ECO:0000256" key="3">
    <source>
        <dbReference type="ARBA" id="ARBA00007739"/>
    </source>
</evidence>
<dbReference type="Pfam" id="PF00905">
    <property type="entry name" value="Transpeptidase"/>
    <property type="match status" value="1"/>
</dbReference>
<comment type="catalytic activity">
    <reaction evidence="11">
        <text>[GlcNAc-(1-&gt;4)-Mur2Ac(oyl-L-Ala-gamma-D-Glu-L-Lys-D-Ala-D-Ala)](n)-di-trans,octa-cis-undecaprenyl diphosphate + beta-D-GlcNAc-(1-&gt;4)-Mur2Ac(oyl-L-Ala-gamma-D-Glu-L-Lys-D-Ala-D-Ala)-di-trans,octa-cis-undecaprenyl diphosphate = [GlcNAc-(1-&gt;4)-Mur2Ac(oyl-L-Ala-gamma-D-Glu-L-Lys-D-Ala-D-Ala)](n+1)-di-trans,octa-cis-undecaprenyl diphosphate + di-trans,octa-cis-undecaprenyl diphosphate + H(+)</text>
        <dbReference type="Rhea" id="RHEA:23708"/>
        <dbReference type="Rhea" id="RHEA-COMP:9602"/>
        <dbReference type="Rhea" id="RHEA-COMP:9603"/>
        <dbReference type="ChEBI" id="CHEBI:15378"/>
        <dbReference type="ChEBI" id="CHEBI:58405"/>
        <dbReference type="ChEBI" id="CHEBI:60033"/>
        <dbReference type="ChEBI" id="CHEBI:78435"/>
        <dbReference type="EC" id="2.4.99.28"/>
    </reaction>
</comment>
<dbReference type="Pfam" id="PF06832">
    <property type="entry name" value="BiPBP_C"/>
    <property type="match status" value="1"/>
</dbReference>
<comment type="similarity">
    <text evidence="2">In the C-terminal section; belongs to the transpeptidase family.</text>
</comment>
<dbReference type="PANTHER" id="PTHR32282:SF15">
    <property type="entry name" value="PENICILLIN-BINDING PROTEIN 1C"/>
    <property type="match status" value="1"/>
</dbReference>
<evidence type="ECO:0000256" key="11">
    <source>
        <dbReference type="ARBA" id="ARBA00049902"/>
    </source>
</evidence>
<dbReference type="GO" id="GO:0006508">
    <property type="term" value="P:proteolysis"/>
    <property type="evidence" value="ECO:0007669"/>
    <property type="project" value="UniProtKB-KW"/>
</dbReference>
<keyword evidence="6" id="KW-0328">Glycosyltransferase</keyword>
<dbReference type="SUPFAM" id="SSF56601">
    <property type="entry name" value="beta-lactamase/transpeptidase-like"/>
    <property type="match status" value="1"/>
</dbReference>
<dbReference type="InterPro" id="IPR009647">
    <property type="entry name" value="PBP_C"/>
</dbReference>
<keyword evidence="5" id="KW-0645">Protease</keyword>
<dbReference type="PANTHER" id="PTHR32282">
    <property type="entry name" value="BINDING PROTEIN TRANSPEPTIDASE, PUTATIVE-RELATED"/>
    <property type="match status" value="1"/>
</dbReference>
<sequence>MPLRYSMAMKFLRPSRIIFVLLFVSGLAAYFFIPKPPLLEGINYSRAFFDEQGQLLRLGLSHDDKYRLYTPFSAIASPLIDAILLQEDQYFYRHPGINPVALGKAIWQTYVMKSRRLGASTITMQLARIRFHLNSKTVSGKLMQIIRALQLERHYSKNDILEAYLNLAPYGNNIEGVGAASLIYFSKPAKQLTLPEALTLSVIPQNPTRRTPSNQQLQSIRNKLFKRWLALHPEDNKLKGTMSLPLSMRSIRQMPFLAPHFVNSLAQSHPLPTNVTTTLDGRLQRIVERVLHQYLARTKRFGADNAALLLVDTRNMGIKAAVGSADFFNQQIGGQINGTEIKRSPGSTLKPFIYALALDQGLIHPATVLKDVPHRFGAYNPENFDYDFMGPIKAKDALILSRNIPAIELANQLRNPDLHQLLIEAEVTQLKPASYYGLALSLGGAELTMNELTSLYAMLANDGMWHALRRRDDEARDIGKRLLSPEASFLVLDMLTKTAKPGASNLPSNRDKLTIAWKTGTSSGFRDAWTVGIFGPYVLTVWVGNFNNKGNPAFVGKDIAAPLFFDVIEAIRQEYGSLPNQVKYPQTMNLRQIDVCKASGMLPTRYCTETERTWFIPGKSPIKSDTIYREVAVDSRTGLRTCHFNEYTHFEVYEFWPSDLLRIFKKAGIQRRSPPVYEPGCERINSVGLPPQITSPQQELHYMVQAHAAQTTRIPLSAVTDADVANLYWFINDTYLTRTQRDETYWWQAKPGHFIVRVVDDHGLSHAQDITISVTD</sequence>
<evidence type="ECO:0000259" key="14">
    <source>
        <dbReference type="Pfam" id="PF06832"/>
    </source>
</evidence>
<feature type="domain" description="Penicillin-binding protein transpeptidase" evidence="12">
    <location>
        <begin position="308"/>
        <end position="533"/>
    </location>
</feature>
<dbReference type="InterPro" id="IPR001460">
    <property type="entry name" value="PCN-bd_Tpept"/>
</dbReference>